<dbReference type="GO" id="GO:0004620">
    <property type="term" value="F:phospholipase activity"/>
    <property type="evidence" value="ECO:0007669"/>
    <property type="project" value="InterPro"/>
</dbReference>
<dbReference type="GO" id="GO:0009395">
    <property type="term" value="P:phospholipid catabolic process"/>
    <property type="evidence" value="ECO:0007669"/>
    <property type="project" value="TreeGrafter"/>
</dbReference>
<organism evidence="6 7">
    <name type="scientific">Muricaecibacterium torontonense</name>
    <dbReference type="NCBI Taxonomy" id="3032871"/>
    <lineage>
        <taxon>Bacteria</taxon>
        <taxon>Bacillati</taxon>
        <taxon>Actinomycetota</taxon>
        <taxon>Coriobacteriia</taxon>
        <taxon>Coriobacteriales</taxon>
        <taxon>Atopobiaceae</taxon>
        <taxon>Muricaecibacterium</taxon>
    </lineage>
</organism>
<proteinExistence type="predicted"/>
<evidence type="ECO:0000256" key="1">
    <source>
        <dbReference type="ARBA" id="ARBA00022729"/>
    </source>
</evidence>
<dbReference type="OrthoDB" id="2910336at2"/>
<keyword evidence="4" id="KW-0443">Lipid metabolism</keyword>
<dbReference type="EMBL" id="SRYE01000001">
    <property type="protein sequence ID" value="TGY63458.1"/>
    <property type="molecule type" value="Genomic_DNA"/>
</dbReference>
<dbReference type="Proteomes" id="UP000310263">
    <property type="component" value="Unassembled WGS sequence"/>
</dbReference>
<gene>
    <name evidence="6" type="ORF">E5334_02890</name>
</gene>
<dbReference type="PANTHER" id="PTHR12370:SF3">
    <property type="entry name" value="PHOSPHOLIPASE B-LIKE 2-RELATED"/>
    <property type="match status" value="1"/>
</dbReference>
<keyword evidence="3" id="KW-0442">Lipid degradation</keyword>
<accession>A0A4S2F3C0</accession>
<dbReference type="Pfam" id="PF04916">
    <property type="entry name" value="Phospholip_B"/>
    <property type="match status" value="1"/>
</dbReference>
<evidence type="ECO:0000256" key="2">
    <source>
        <dbReference type="ARBA" id="ARBA00022801"/>
    </source>
</evidence>
<dbReference type="GO" id="GO:0005576">
    <property type="term" value="C:extracellular region"/>
    <property type="evidence" value="ECO:0007669"/>
    <property type="project" value="TreeGrafter"/>
</dbReference>
<evidence type="ECO:0000256" key="3">
    <source>
        <dbReference type="ARBA" id="ARBA00022963"/>
    </source>
</evidence>
<evidence type="ECO:0000256" key="4">
    <source>
        <dbReference type="ARBA" id="ARBA00023098"/>
    </source>
</evidence>
<dbReference type="InterPro" id="IPR007000">
    <property type="entry name" value="PLipase_B-like"/>
</dbReference>
<comment type="caution">
    <text evidence="6">The sequence shown here is derived from an EMBL/GenBank/DDBJ whole genome shotgun (WGS) entry which is preliminary data.</text>
</comment>
<evidence type="ECO:0000313" key="6">
    <source>
        <dbReference type="EMBL" id="TGY63458.1"/>
    </source>
</evidence>
<keyword evidence="1" id="KW-0732">Signal</keyword>
<sequence length="455" mass="51507">MGEMSVEQKKMLEKASRKDVNGWHHVKVVGTPYECGFQEGYLLADEYADAQRVYKYMTLQVYGMTYDWFCQQAVRLHKDKIPERYLDELQGMADGLSAAGVPQTVDDLIGWNAYYEVTGYWWPLNAAKVIGAMPNNVMVPRASHCSAIAATGSATKDGHPVLAHESFDDFWSGQYFNVCLDITPNEGNRIVMQTVPCYLDSMTDYYVTSAGLAITETTLAGFNGYDESGVPEYVRVREAAQFATTIDEFVEIIDKGNNGGYANAWLIADTNTGEIARYEQGLKFQALERKADGCFFGCNAVFDPRIRNLECKDNGFNDPRQQTGARRQRWMELIDQYSGAIDCELAKKMLADTYDVYVGYNNPSSRTICSHYDVDPQYWADDPNAVWNVPFYPAGSCDGKAAGYDDIRAMRMWGRYGRADGVEFDADAFFEQHPLWNWQKGYTKSRPSEPWTLFE</sequence>
<evidence type="ECO:0000256" key="5">
    <source>
        <dbReference type="ARBA" id="ARBA00023180"/>
    </source>
</evidence>
<protein>
    <submittedName>
        <fullName evidence="6">Peptidase C45</fullName>
    </submittedName>
</protein>
<dbReference type="Gene3D" id="3.60.60.30">
    <property type="match status" value="1"/>
</dbReference>
<dbReference type="PANTHER" id="PTHR12370">
    <property type="entry name" value="PHOSPHOLIPASE B-RELATED"/>
    <property type="match status" value="1"/>
</dbReference>
<reference evidence="6 7" key="1">
    <citation type="submission" date="2019-04" db="EMBL/GenBank/DDBJ databases">
        <title>Microbes associate with the intestines of laboratory mice.</title>
        <authorList>
            <person name="Navarre W."/>
            <person name="Wong E."/>
            <person name="Huang K."/>
            <person name="Tropini C."/>
            <person name="Ng K."/>
            <person name="Yu B."/>
        </authorList>
    </citation>
    <scope>NUCLEOTIDE SEQUENCE [LARGE SCALE GENOMIC DNA]</scope>
    <source>
        <strain evidence="6 7">NM07_P-09</strain>
    </source>
</reference>
<dbReference type="InterPro" id="IPR047794">
    <property type="entry name" value="C45_proenzyme-like"/>
</dbReference>
<dbReference type="NCBIfam" id="NF040521">
    <property type="entry name" value="C45_proenzyme"/>
    <property type="match status" value="1"/>
</dbReference>
<evidence type="ECO:0000313" key="7">
    <source>
        <dbReference type="Proteomes" id="UP000310263"/>
    </source>
</evidence>
<keyword evidence="5" id="KW-0325">Glycoprotein</keyword>
<name>A0A4S2F3C0_9ACTN</name>
<keyword evidence="7" id="KW-1185">Reference proteome</keyword>
<dbReference type="AlphaFoldDB" id="A0A4S2F3C0"/>
<dbReference type="RefSeq" id="WP_136012083.1">
    <property type="nucleotide sequence ID" value="NZ_SRYE01000001.1"/>
</dbReference>
<keyword evidence="2" id="KW-0378">Hydrolase</keyword>